<feature type="domain" description="GP-PDE" evidence="1">
    <location>
        <begin position="59"/>
        <end position="301"/>
    </location>
</feature>
<dbReference type="PANTHER" id="PTHR43805:SF1">
    <property type="entry name" value="GP-PDE DOMAIN-CONTAINING PROTEIN"/>
    <property type="match status" value="1"/>
</dbReference>
<dbReference type="GO" id="GO:0006629">
    <property type="term" value="P:lipid metabolic process"/>
    <property type="evidence" value="ECO:0007669"/>
    <property type="project" value="InterPro"/>
</dbReference>
<dbReference type="Proteomes" id="UP000799537">
    <property type="component" value="Unassembled WGS sequence"/>
</dbReference>
<dbReference type="PANTHER" id="PTHR43805">
    <property type="entry name" value="GLYCEROPHOSPHORYL DIESTER PHOSPHODIESTERASE"/>
    <property type="match status" value="1"/>
</dbReference>
<dbReference type="InterPro" id="IPR017946">
    <property type="entry name" value="PLC-like_Pdiesterase_TIM-brl"/>
</dbReference>
<organism evidence="2 3">
    <name type="scientific">Zasmidium cellare ATCC 36951</name>
    <dbReference type="NCBI Taxonomy" id="1080233"/>
    <lineage>
        <taxon>Eukaryota</taxon>
        <taxon>Fungi</taxon>
        <taxon>Dikarya</taxon>
        <taxon>Ascomycota</taxon>
        <taxon>Pezizomycotina</taxon>
        <taxon>Dothideomycetes</taxon>
        <taxon>Dothideomycetidae</taxon>
        <taxon>Mycosphaerellales</taxon>
        <taxon>Mycosphaerellaceae</taxon>
        <taxon>Zasmidium</taxon>
    </lineage>
</organism>
<dbReference type="SUPFAM" id="SSF51695">
    <property type="entry name" value="PLC-like phosphodiesterases"/>
    <property type="match status" value="1"/>
</dbReference>
<gene>
    <name evidence="2" type="ORF">M409DRAFT_29257</name>
</gene>
<sequence length="359" mass="40861">MAASSGLKVVADEATVVTPLDVDRLDMPTDILQDYTFPVPEFAKARTWPRADGEQRPLPQIIAHRGYMSNYPENSLLAFEEAIKAGASALETDVRLTKDGVVVLNHHGDLKRFGHDKKILDCTWDEIKDFRTVDPPHVPLVRLQDLLEFLLQPGRTKIWLLLDIKLDGKAENVIRLTRSTIDSVQAPPDLPWNERILMGIWAARQIPLVAKHLRGFSAMHIGYHLGHAKRNVQASHMGVALMIYTMLAPGGRRFVKDSKTRAGPPPVIAWPVSDQDQIEWCARRGLDGIITDDPEALAKLWDSFDEGARRSILPVSVRTCLWTLFYYFWINSMFWLFKRLTHLEDEDEEKVAVDRKKEN</sequence>
<dbReference type="OrthoDB" id="1058301at2759"/>
<evidence type="ECO:0000259" key="1">
    <source>
        <dbReference type="PROSITE" id="PS51704"/>
    </source>
</evidence>
<evidence type="ECO:0000313" key="3">
    <source>
        <dbReference type="Proteomes" id="UP000799537"/>
    </source>
</evidence>
<keyword evidence="3" id="KW-1185">Reference proteome</keyword>
<dbReference type="RefSeq" id="XP_033661300.1">
    <property type="nucleotide sequence ID" value="XM_033809385.1"/>
</dbReference>
<name>A0A6A6C062_ZASCE</name>
<dbReference type="PROSITE" id="PS51704">
    <property type="entry name" value="GP_PDE"/>
    <property type="match status" value="1"/>
</dbReference>
<dbReference type="Pfam" id="PF03009">
    <property type="entry name" value="GDPD"/>
    <property type="match status" value="1"/>
</dbReference>
<protein>
    <recommendedName>
        <fullName evidence="1">GP-PDE domain-containing protein</fullName>
    </recommendedName>
</protein>
<proteinExistence type="predicted"/>
<dbReference type="Gene3D" id="3.20.20.190">
    <property type="entry name" value="Phosphatidylinositol (PI) phosphodiesterase"/>
    <property type="match status" value="1"/>
</dbReference>
<dbReference type="EMBL" id="ML993627">
    <property type="protein sequence ID" value="KAF2160411.1"/>
    <property type="molecule type" value="Genomic_DNA"/>
</dbReference>
<reference evidence="2" key="1">
    <citation type="journal article" date="2020" name="Stud. Mycol.">
        <title>101 Dothideomycetes genomes: a test case for predicting lifestyles and emergence of pathogens.</title>
        <authorList>
            <person name="Haridas S."/>
            <person name="Albert R."/>
            <person name="Binder M."/>
            <person name="Bloem J."/>
            <person name="Labutti K."/>
            <person name="Salamov A."/>
            <person name="Andreopoulos B."/>
            <person name="Baker S."/>
            <person name="Barry K."/>
            <person name="Bills G."/>
            <person name="Bluhm B."/>
            <person name="Cannon C."/>
            <person name="Castanera R."/>
            <person name="Culley D."/>
            <person name="Daum C."/>
            <person name="Ezra D."/>
            <person name="Gonzalez J."/>
            <person name="Henrissat B."/>
            <person name="Kuo A."/>
            <person name="Liang C."/>
            <person name="Lipzen A."/>
            <person name="Lutzoni F."/>
            <person name="Magnuson J."/>
            <person name="Mondo S."/>
            <person name="Nolan M."/>
            <person name="Ohm R."/>
            <person name="Pangilinan J."/>
            <person name="Park H.-J."/>
            <person name="Ramirez L."/>
            <person name="Alfaro M."/>
            <person name="Sun H."/>
            <person name="Tritt A."/>
            <person name="Yoshinaga Y."/>
            <person name="Zwiers L.-H."/>
            <person name="Turgeon B."/>
            <person name="Goodwin S."/>
            <person name="Spatafora J."/>
            <person name="Crous P."/>
            <person name="Grigoriev I."/>
        </authorList>
    </citation>
    <scope>NUCLEOTIDE SEQUENCE</scope>
    <source>
        <strain evidence="2">ATCC 36951</strain>
    </source>
</reference>
<evidence type="ECO:0000313" key="2">
    <source>
        <dbReference type="EMBL" id="KAF2160411.1"/>
    </source>
</evidence>
<dbReference type="GeneID" id="54562657"/>
<dbReference type="AlphaFoldDB" id="A0A6A6C062"/>
<dbReference type="GO" id="GO:0008081">
    <property type="term" value="F:phosphoric diester hydrolase activity"/>
    <property type="evidence" value="ECO:0007669"/>
    <property type="project" value="InterPro"/>
</dbReference>
<accession>A0A6A6C062</accession>
<dbReference type="InterPro" id="IPR030395">
    <property type="entry name" value="GP_PDE_dom"/>
</dbReference>